<keyword evidence="2" id="KW-1185">Reference proteome</keyword>
<comment type="caution">
    <text evidence="1">The sequence shown here is derived from an EMBL/GenBank/DDBJ whole genome shotgun (WGS) entry which is preliminary data.</text>
</comment>
<sequence length="96" mass="10823">MQEIFRRHGNRGAVRNLVQNWRSILASSNDRDFMLFKPSRRLACGRAGEPVESGCEDLSVPSFHHIHPHRRVLREDGVLATKASARMSGGNSHPYS</sequence>
<organism evidence="1 2">
    <name type="scientific">Nepenthes gracilis</name>
    <name type="common">Slender pitcher plant</name>
    <dbReference type="NCBI Taxonomy" id="150966"/>
    <lineage>
        <taxon>Eukaryota</taxon>
        <taxon>Viridiplantae</taxon>
        <taxon>Streptophyta</taxon>
        <taxon>Embryophyta</taxon>
        <taxon>Tracheophyta</taxon>
        <taxon>Spermatophyta</taxon>
        <taxon>Magnoliopsida</taxon>
        <taxon>eudicotyledons</taxon>
        <taxon>Gunneridae</taxon>
        <taxon>Pentapetalae</taxon>
        <taxon>Caryophyllales</taxon>
        <taxon>Nepenthaceae</taxon>
        <taxon>Nepenthes</taxon>
    </lineage>
</organism>
<protein>
    <submittedName>
        <fullName evidence="1">Uncharacterized protein</fullName>
    </submittedName>
</protein>
<dbReference type="EMBL" id="BSYO01000044">
    <property type="protein sequence ID" value="GMH31926.1"/>
    <property type="molecule type" value="Genomic_DNA"/>
</dbReference>
<dbReference type="AlphaFoldDB" id="A0AAD3TMJ9"/>
<accession>A0AAD3TMJ9</accession>
<gene>
    <name evidence="1" type="ORF">Nepgr_033770</name>
</gene>
<name>A0AAD3TMJ9_NEPGR</name>
<reference evidence="1" key="1">
    <citation type="submission" date="2023-05" db="EMBL/GenBank/DDBJ databases">
        <title>Nepenthes gracilis genome sequencing.</title>
        <authorList>
            <person name="Fukushima K."/>
        </authorList>
    </citation>
    <scope>NUCLEOTIDE SEQUENCE</scope>
    <source>
        <strain evidence="1">SING2019-196</strain>
    </source>
</reference>
<proteinExistence type="predicted"/>
<evidence type="ECO:0000313" key="2">
    <source>
        <dbReference type="Proteomes" id="UP001279734"/>
    </source>
</evidence>
<dbReference type="Proteomes" id="UP001279734">
    <property type="component" value="Unassembled WGS sequence"/>
</dbReference>
<evidence type="ECO:0000313" key="1">
    <source>
        <dbReference type="EMBL" id="GMH31926.1"/>
    </source>
</evidence>